<sequence length="209" mass="23137">MAPVSGDQNSTAAKGRVAAAKQSREEQRRQSGESIYEVILLILVMNFWKNEAAQCLELLLFDAAAFLDVNWDWNWEAFPVFGLFWFMEQYGLLGRFWAGICAGLPGQPCYGLCFIIGDYGCYLDSGFPAAIDLGRQLLGPCLWIMPVFDVHGIRLSGAVDDGVVLVRMMEDLAGSCSLVVDILAILLPGQLEDDCQSFYAVLNGESFLW</sequence>
<feature type="region of interest" description="Disordered" evidence="1">
    <location>
        <begin position="1"/>
        <end position="25"/>
    </location>
</feature>
<gene>
    <name evidence="2" type="ORF">DM860_015415</name>
</gene>
<accession>A0A328E725</accession>
<protein>
    <submittedName>
        <fullName evidence="2">Uncharacterized protein</fullName>
    </submittedName>
</protein>
<keyword evidence="3" id="KW-1185">Reference proteome</keyword>
<comment type="caution">
    <text evidence="2">The sequence shown here is derived from an EMBL/GenBank/DDBJ whole genome shotgun (WGS) entry which is preliminary data.</text>
</comment>
<dbReference type="AlphaFoldDB" id="A0A328E725"/>
<dbReference type="Proteomes" id="UP000249390">
    <property type="component" value="Unassembled WGS sequence"/>
</dbReference>
<reference evidence="2 3" key="1">
    <citation type="submission" date="2018-06" db="EMBL/GenBank/DDBJ databases">
        <title>The Genome of Cuscuta australis (Dodder) Provides Insight into the Evolution of Plant Parasitism.</title>
        <authorList>
            <person name="Liu H."/>
        </authorList>
    </citation>
    <scope>NUCLEOTIDE SEQUENCE [LARGE SCALE GENOMIC DNA]</scope>
    <source>
        <strain evidence="3">cv. Yunnan</strain>
        <tissue evidence="2">Vines</tissue>
    </source>
</reference>
<evidence type="ECO:0000256" key="1">
    <source>
        <dbReference type="SAM" id="MobiDB-lite"/>
    </source>
</evidence>
<proteinExistence type="predicted"/>
<name>A0A328E725_9ASTE</name>
<organism evidence="2 3">
    <name type="scientific">Cuscuta australis</name>
    <dbReference type="NCBI Taxonomy" id="267555"/>
    <lineage>
        <taxon>Eukaryota</taxon>
        <taxon>Viridiplantae</taxon>
        <taxon>Streptophyta</taxon>
        <taxon>Embryophyta</taxon>
        <taxon>Tracheophyta</taxon>
        <taxon>Spermatophyta</taxon>
        <taxon>Magnoliopsida</taxon>
        <taxon>eudicotyledons</taxon>
        <taxon>Gunneridae</taxon>
        <taxon>Pentapetalae</taxon>
        <taxon>asterids</taxon>
        <taxon>lamiids</taxon>
        <taxon>Solanales</taxon>
        <taxon>Convolvulaceae</taxon>
        <taxon>Cuscuteae</taxon>
        <taxon>Cuscuta</taxon>
        <taxon>Cuscuta subgen. Grammica</taxon>
        <taxon>Cuscuta sect. Cleistogrammica</taxon>
    </lineage>
</organism>
<evidence type="ECO:0000313" key="3">
    <source>
        <dbReference type="Proteomes" id="UP000249390"/>
    </source>
</evidence>
<feature type="compositionally biased region" description="Polar residues" evidence="1">
    <location>
        <begin position="1"/>
        <end position="12"/>
    </location>
</feature>
<dbReference type="EMBL" id="NQVE01000017">
    <property type="protein sequence ID" value="RAL53687.1"/>
    <property type="molecule type" value="Genomic_DNA"/>
</dbReference>
<evidence type="ECO:0000313" key="2">
    <source>
        <dbReference type="EMBL" id="RAL53687.1"/>
    </source>
</evidence>